<dbReference type="SUPFAM" id="SSF48065">
    <property type="entry name" value="DBL homology domain (DH-domain)"/>
    <property type="match status" value="1"/>
</dbReference>
<dbReference type="InterPro" id="IPR035899">
    <property type="entry name" value="DBL_dom_sf"/>
</dbReference>
<keyword evidence="3" id="KW-0812">Transmembrane</keyword>
<gene>
    <name evidence="5" type="ORF">Dbus_chr2Rg563</name>
</gene>
<reference evidence="5 6" key="1">
    <citation type="submission" date="2015-08" db="EMBL/GenBank/DDBJ databases">
        <title>Ancestral chromatin configuration constrains chromatin evolution on differentiating sex chromosomes in Drosophila.</title>
        <authorList>
            <person name="Zhou Q."/>
            <person name="Bachtrog D."/>
        </authorList>
    </citation>
    <scope>NUCLEOTIDE SEQUENCE [LARGE SCALE GENOMIC DNA]</scope>
    <source>
        <tissue evidence="5">Whole larvae</tissue>
    </source>
</reference>
<dbReference type="GO" id="GO:0005085">
    <property type="term" value="F:guanyl-nucleotide exchange factor activity"/>
    <property type="evidence" value="ECO:0007669"/>
    <property type="project" value="UniProtKB-KW"/>
</dbReference>
<keyword evidence="3" id="KW-1133">Transmembrane helix</keyword>
<organism evidence="5 6">
    <name type="scientific">Drosophila busckii</name>
    <name type="common">Fruit fly</name>
    <dbReference type="NCBI Taxonomy" id="30019"/>
    <lineage>
        <taxon>Eukaryota</taxon>
        <taxon>Metazoa</taxon>
        <taxon>Ecdysozoa</taxon>
        <taxon>Arthropoda</taxon>
        <taxon>Hexapoda</taxon>
        <taxon>Insecta</taxon>
        <taxon>Pterygota</taxon>
        <taxon>Neoptera</taxon>
        <taxon>Endopterygota</taxon>
        <taxon>Diptera</taxon>
        <taxon>Brachycera</taxon>
        <taxon>Muscomorpha</taxon>
        <taxon>Ephydroidea</taxon>
        <taxon>Drosophilidae</taxon>
        <taxon>Drosophila</taxon>
    </lineage>
</organism>
<dbReference type="Gene3D" id="1.20.900.10">
    <property type="entry name" value="Dbl homology (DH) domain"/>
    <property type="match status" value="1"/>
</dbReference>
<dbReference type="STRING" id="30019.A0A0M4E8E8"/>
<dbReference type="Proteomes" id="UP000494163">
    <property type="component" value="Chromosome 2R"/>
</dbReference>
<dbReference type="InterPro" id="IPR051336">
    <property type="entry name" value="RhoGEF_Guanine_NuclExch_SF"/>
</dbReference>
<evidence type="ECO:0000259" key="4">
    <source>
        <dbReference type="PROSITE" id="PS50010"/>
    </source>
</evidence>
<keyword evidence="6" id="KW-1185">Reference proteome</keyword>
<feature type="non-terminal residue" evidence="5">
    <location>
        <position position="1"/>
    </location>
</feature>
<evidence type="ECO:0000256" key="2">
    <source>
        <dbReference type="SAM" id="MobiDB-lite"/>
    </source>
</evidence>
<feature type="transmembrane region" description="Helical" evidence="3">
    <location>
        <begin position="12"/>
        <end position="30"/>
    </location>
</feature>
<sequence length="515" mass="59109">NMIAINWFDVLPVAITFLSIIFVQVLNVYLHILNDNGPAKNVDKVDSSEVECLIRSSLNGNTSPSPSATARGSQTPTLSNGKLEKQTSLLDCDSGISLSSINTSVTATTTTSTTAAAAAAAATATAATYSTHNGFLTHTLSFETLGDEYHEDEDTLSLENLFPCDQTEIYASKKISFIIDELIQTEVNYVNNLRKGLDNYGKLQLVEDLPEALRGEQRQQHLLGNIEEILELHEQQILPLMLRNQRDLKALFDELATHFEKNSFYCYVSFTMGKKVSMQLRQENREWLQSYQTLIKDKLGIDSFLVQPIQRLTRYPLLLQQFISEFYKNGISCKPVLSAVCKLETRMRRQLDVVNQAEEIHSIEELNEFDLHQQGQFRRSTEFEAQHFPTRKKYRAKVFLFERCLVCTEVRKKRLAYRQHYNWEHVELQRPLELATANANKIINLLVKQPDKERSKREEYSFVASEAAVVKQWLLATHRIIEIARHEQLQRDTFSLPMDLVLGVLLAIWLIWQYL</sequence>
<evidence type="ECO:0000313" key="5">
    <source>
        <dbReference type="EMBL" id="ALC40984.1"/>
    </source>
</evidence>
<dbReference type="OrthoDB" id="6152532at2759"/>
<name>A0A0M4E8E8_DROBS</name>
<evidence type="ECO:0000256" key="3">
    <source>
        <dbReference type="SAM" id="Phobius"/>
    </source>
</evidence>
<dbReference type="PANTHER" id="PTHR22826:SF209">
    <property type="entry name" value="DH DOMAIN-CONTAINING PROTEIN"/>
    <property type="match status" value="1"/>
</dbReference>
<feature type="transmembrane region" description="Helical" evidence="3">
    <location>
        <begin position="494"/>
        <end position="512"/>
    </location>
</feature>
<evidence type="ECO:0000313" key="6">
    <source>
        <dbReference type="Proteomes" id="UP000494163"/>
    </source>
</evidence>
<accession>A0A0M4E8E8</accession>
<evidence type="ECO:0000256" key="1">
    <source>
        <dbReference type="ARBA" id="ARBA00022658"/>
    </source>
</evidence>
<dbReference type="PROSITE" id="PS50010">
    <property type="entry name" value="DH_2"/>
    <property type="match status" value="1"/>
</dbReference>
<feature type="region of interest" description="Disordered" evidence="2">
    <location>
        <begin position="58"/>
        <end position="80"/>
    </location>
</feature>
<dbReference type="EMBL" id="CP012524">
    <property type="protein sequence ID" value="ALC40984.1"/>
    <property type="molecule type" value="Genomic_DNA"/>
</dbReference>
<dbReference type="GO" id="GO:0005737">
    <property type="term" value="C:cytoplasm"/>
    <property type="evidence" value="ECO:0007669"/>
    <property type="project" value="TreeGrafter"/>
</dbReference>
<dbReference type="OMA" id="QHFPTKK"/>
<proteinExistence type="predicted"/>
<dbReference type="InterPro" id="IPR011993">
    <property type="entry name" value="PH-like_dom_sf"/>
</dbReference>
<keyword evidence="3" id="KW-0472">Membrane</keyword>
<feature type="domain" description="DH" evidence="4">
    <location>
        <begin position="174"/>
        <end position="357"/>
    </location>
</feature>
<dbReference type="AlphaFoldDB" id="A0A0M4E8E8"/>
<dbReference type="PANTHER" id="PTHR22826">
    <property type="entry name" value="RHO GUANINE EXCHANGE FACTOR-RELATED"/>
    <property type="match status" value="1"/>
</dbReference>
<dbReference type="SMR" id="A0A0M4E8E8"/>
<keyword evidence="1" id="KW-0344">Guanine-nucleotide releasing factor</keyword>
<dbReference type="Gene3D" id="2.30.29.30">
    <property type="entry name" value="Pleckstrin-homology domain (PH domain)/Phosphotyrosine-binding domain (PTB)"/>
    <property type="match status" value="1"/>
</dbReference>
<dbReference type="InterPro" id="IPR000219">
    <property type="entry name" value="DH_dom"/>
</dbReference>
<protein>
    <submittedName>
        <fullName evidence="5">CG15611</fullName>
    </submittedName>
</protein>
<dbReference type="SMART" id="SM00325">
    <property type="entry name" value="RhoGEF"/>
    <property type="match status" value="1"/>
</dbReference>
<dbReference type="Pfam" id="PF00621">
    <property type="entry name" value="RhoGEF"/>
    <property type="match status" value="1"/>
</dbReference>